<dbReference type="Gene3D" id="2.130.10.130">
    <property type="entry name" value="Integrin alpha, N-terminal"/>
    <property type="match status" value="2"/>
</dbReference>
<sequence length="665" mass="74087">MDMPTTFYLMLSPIPTGKIFLIFGLLLIASCQEPQPKATEITSEFSRVNYNRPDATAYLGVGLWAWPLPMDYDGDGDMDLLVSCPDKPFNGLYFFENTSGEAFPVFAPPVRLGDAIPKVQISHTGLGDPKVTIPGALLQDFRASLDSKPEALFPIDELTKDLGKSPRFNQWKMADYEGDGDLDILVGMDDWSDYGWDNAFDSTGNWVNGPLHGYVYLLENIEGEYHNRGRLQAGGEEIDVYGAPSPNLADFDGDGDLDLICGEFLDRITYFENVGTREQPIFSKGVFLENQDAVIKMDLEMIIPVAIDWDQDGHVDLIVGDEDGRVAWVRNTGEQYNGIPEFTAPRYFRQEADHLKFGALVTPVSVDWDRDGDEDLIAGNSAGYIAFIENLSGGPDPSWAEPELLEVNGEAIRIQAGDKGSIQGPAEAKWGYTTLSVADWNGDGHQDIIFNSIWGKVEWIQNTGEELKAPQPVKVDWGNQTPPYPAWNWWKPAADELVTQWRTTPFAIDWNEDGIMDLIMLDQEGYLAYYQGDTKAGETILQPGQRIFYGENGATFNNKNEVQDSGNGLLRLNASEAGSSGRRKISFVDWDNDGDLDLLVNSLNVSLFENISQSPDKVVFEHKGPFTELMLAGHTTSPTFVDWDKDGIWELLVGAEDGHFYYLPR</sequence>
<dbReference type="SUPFAM" id="SSF69318">
    <property type="entry name" value="Integrin alpha N-terminal domain"/>
    <property type="match status" value="2"/>
</dbReference>
<dbReference type="Proteomes" id="UP001236663">
    <property type="component" value="Unassembled WGS sequence"/>
</dbReference>
<evidence type="ECO:0000313" key="2">
    <source>
        <dbReference type="EMBL" id="MDN3687225.1"/>
    </source>
</evidence>
<dbReference type="PANTHER" id="PTHR44103">
    <property type="entry name" value="PROPROTEIN CONVERTASE P"/>
    <property type="match status" value="1"/>
</dbReference>
<dbReference type="InterPro" id="IPR013517">
    <property type="entry name" value="FG-GAP"/>
</dbReference>
<protein>
    <submittedName>
        <fullName evidence="2">VCBS repeat-containing protein</fullName>
    </submittedName>
</protein>
<proteinExistence type="predicted"/>
<dbReference type="PANTHER" id="PTHR44103:SF1">
    <property type="entry name" value="PROPROTEIN CONVERTASE P"/>
    <property type="match status" value="1"/>
</dbReference>
<evidence type="ECO:0000256" key="1">
    <source>
        <dbReference type="ARBA" id="ARBA00022729"/>
    </source>
</evidence>
<dbReference type="Pfam" id="PF13517">
    <property type="entry name" value="FG-GAP_3"/>
    <property type="match status" value="1"/>
</dbReference>
<comment type="caution">
    <text evidence="2">The sequence shown here is derived from an EMBL/GenBank/DDBJ whole genome shotgun (WGS) entry which is preliminary data.</text>
</comment>
<dbReference type="InterPro" id="IPR028994">
    <property type="entry name" value="Integrin_alpha_N"/>
</dbReference>
<accession>A0ABT8C667</accession>
<keyword evidence="3" id="KW-1185">Reference proteome</keyword>
<dbReference type="EMBL" id="JAUFQS010000004">
    <property type="protein sequence ID" value="MDN3687225.1"/>
    <property type="molecule type" value="Genomic_DNA"/>
</dbReference>
<reference evidence="3" key="1">
    <citation type="journal article" date="2019" name="Int. J. Syst. Evol. Microbiol.">
        <title>The Global Catalogue of Microorganisms (GCM) 10K type strain sequencing project: providing services to taxonomists for standard genome sequencing and annotation.</title>
        <authorList>
            <consortium name="The Broad Institute Genomics Platform"/>
            <consortium name="The Broad Institute Genome Sequencing Center for Infectious Disease"/>
            <person name="Wu L."/>
            <person name="Ma J."/>
        </authorList>
    </citation>
    <scope>NUCLEOTIDE SEQUENCE [LARGE SCALE GENOMIC DNA]</scope>
    <source>
        <strain evidence="3">CECT 7706</strain>
    </source>
</reference>
<keyword evidence="1" id="KW-0732">Signal</keyword>
<name>A0ABT8C667_9BACT</name>
<organism evidence="2 3">
    <name type="scientific">Cyclobacterium jeungdonense</name>
    <dbReference type="NCBI Taxonomy" id="708087"/>
    <lineage>
        <taxon>Bacteria</taxon>
        <taxon>Pseudomonadati</taxon>
        <taxon>Bacteroidota</taxon>
        <taxon>Cytophagia</taxon>
        <taxon>Cytophagales</taxon>
        <taxon>Cyclobacteriaceae</taxon>
        <taxon>Cyclobacterium</taxon>
    </lineage>
</organism>
<dbReference type="RefSeq" id="WP_240459220.1">
    <property type="nucleotide sequence ID" value="NZ_JAUFQS010000004.1"/>
</dbReference>
<gene>
    <name evidence="2" type="ORF">QWZ15_05250</name>
</gene>
<evidence type="ECO:0000313" key="3">
    <source>
        <dbReference type="Proteomes" id="UP001236663"/>
    </source>
</evidence>